<keyword evidence="6" id="KW-0843">Virulence</keyword>
<dbReference type="PRINTS" id="PR01488">
    <property type="entry name" value="RTXTOXINA"/>
</dbReference>
<feature type="domain" description="Hedgehog/Intein (Hint)" evidence="9">
    <location>
        <begin position="642"/>
        <end position="788"/>
    </location>
</feature>
<evidence type="ECO:0000259" key="9">
    <source>
        <dbReference type="Pfam" id="PF13403"/>
    </source>
</evidence>
<comment type="subcellular location">
    <subcellularLocation>
        <location evidence="1">Membrane</location>
    </subcellularLocation>
    <subcellularLocation>
        <location evidence="2">Secreted</location>
    </subcellularLocation>
</comment>
<dbReference type="SUPFAM" id="SSF51294">
    <property type="entry name" value="Hedgehog/intein (Hint) domain"/>
    <property type="match status" value="1"/>
</dbReference>
<dbReference type="InterPro" id="IPR011049">
    <property type="entry name" value="Serralysin-like_metalloprot_C"/>
</dbReference>
<dbReference type="PROSITE" id="PS50817">
    <property type="entry name" value="INTEIN_N_TER"/>
    <property type="match status" value="1"/>
</dbReference>
<evidence type="ECO:0000256" key="4">
    <source>
        <dbReference type="ARBA" id="ARBA00022656"/>
    </source>
</evidence>
<name>A0ABV9KE23_9RHOB</name>
<evidence type="ECO:0000313" key="11">
    <source>
        <dbReference type="Proteomes" id="UP001595973"/>
    </source>
</evidence>
<dbReference type="InterPro" id="IPR036844">
    <property type="entry name" value="Hint_dom_sf"/>
</dbReference>
<dbReference type="InterPro" id="IPR001343">
    <property type="entry name" value="Hemolysn_Ca-bd"/>
</dbReference>
<accession>A0ABV9KE23</accession>
<sequence>MTVSSGFDPNGVFNLIGLWDFAHGAETRDTGLADGIAQDGQFIGGASAAWGDARFDGSNDRFDVSGQDAPFDLSAGVIEIKFQQDAQIGHDPDTLVSRGEFCDRATEGYFGITVLPNGAIQVLHDANGKEGLLTSDAGLVCPGDEIKVTYSWDAATGGKLVVENLDTGATQMLEHSIAGLDMDVGDNDGQSFTFGAREADDGQFDQHFDGSIDYVAVYQNEPVPMGDGIVEGTAGDDLIDIAYLGDPEGDRIDNGDALLPGEAPDDDIVDAGAGDDTILAGAGDDTVYAGSGDDHVEGGAGNDVLYGDSSLPGGGGMPRESFEWDKAPDPNGPAPIDSGDDLSGGFTQNTGSVDVTYSVLHESPGVDSEFTNVDLNVDGVVTDGAPADDNSGLWSELNGEGHCATYQLEFSQQVTDVSFNINDIDGDGVVRIQAWDADGNQMELNLTGGSKLTLLDTDTLAGNDAADSQGGYGDPDTSPYTLNVSIAGPVARITIEHTQNGPGNTGIAVTDVYFTPTVIAPVDGNDTLIGGEGDDILYGEGGNDTLSGGAGKDVMEGGDDRDTFSDITAGDMVDGGAGFTQDPSDDFDTLDLTGSAGTGSLKVNITGPDSDGNGFDGTVEYFDAQGNHTGSMNFVNIETVVPCFTPGTMIATPRGERAVETLQVGDRVITRDNGIQRIRWVGQRVLGAAELVRSAHMQPVRIRKGALGNGLPERDMLVSPNHRVLVANDKTALYFEESEVLVAAKHLTGLEGVDFAGAGAVTYIHFMFDQHEVVLSDGVWTESFQPGDQTLSGLGNAQRNEIYELFPELKTSQGRAAYQAARRSLKRHEAQLLVH</sequence>
<feature type="region of interest" description="Disordered" evidence="8">
    <location>
        <begin position="252"/>
        <end position="276"/>
    </location>
</feature>
<evidence type="ECO:0000256" key="8">
    <source>
        <dbReference type="SAM" id="MobiDB-lite"/>
    </source>
</evidence>
<dbReference type="PRINTS" id="PR00313">
    <property type="entry name" value="CABNDNGRPT"/>
</dbReference>
<evidence type="ECO:0000256" key="5">
    <source>
        <dbReference type="ARBA" id="ARBA00022737"/>
    </source>
</evidence>
<dbReference type="PROSITE" id="PS00330">
    <property type="entry name" value="HEMOLYSIN_CALCIUM"/>
    <property type="match status" value="1"/>
</dbReference>
<dbReference type="Gene3D" id="2.60.120.200">
    <property type="match status" value="1"/>
</dbReference>
<dbReference type="RefSeq" id="WP_380716503.1">
    <property type="nucleotide sequence ID" value="NZ_JBHSGI010000004.1"/>
</dbReference>
<feature type="region of interest" description="Disordered" evidence="8">
    <location>
        <begin position="289"/>
        <end position="348"/>
    </location>
</feature>
<evidence type="ECO:0000256" key="7">
    <source>
        <dbReference type="ARBA" id="ARBA00023136"/>
    </source>
</evidence>
<dbReference type="InterPro" id="IPR018511">
    <property type="entry name" value="Hemolysin-typ_Ca-bd_CS"/>
</dbReference>
<dbReference type="PANTHER" id="PTHR38340">
    <property type="entry name" value="S-LAYER PROTEIN"/>
    <property type="match status" value="1"/>
</dbReference>
<dbReference type="InterPro" id="IPR050557">
    <property type="entry name" value="RTX_toxin/Mannuronan_C5-epim"/>
</dbReference>
<dbReference type="EMBL" id="JBHSGI010000004">
    <property type="protein sequence ID" value="MFC4668233.1"/>
    <property type="molecule type" value="Genomic_DNA"/>
</dbReference>
<organism evidence="10 11">
    <name type="scientific">Seohaeicola nanhaiensis</name>
    <dbReference type="NCBI Taxonomy" id="1387282"/>
    <lineage>
        <taxon>Bacteria</taxon>
        <taxon>Pseudomonadati</taxon>
        <taxon>Pseudomonadota</taxon>
        <taxon>Alphaproteobacteria</taxon>
        <taxon>Rhodobacterales</taxon>
        <taxon>Roseobacteraceae</taxon>
        <taxon>Seohaeicola</taxon>
    </lineage>
</organism>
<keyword evidence="7" id="KW-0472">Membrane</keyword>
<dbReference type="InterPro" id="IPR013320">
    <property type="entry name" value="ConA-like_dom_sf"/>
</dbReference>
<evidence type="ECO:0000256" key="6">
    <source>
        <dbReference type="ARBA" id="ARBA00023026"/>
    </source>
</evidence>
<reference evidence="11" key="1">
    <citation type="journal article" date="2019" name="Int. J. Syst. Evol. Microbiol.">
        <title>The Global Catalogue of Microorganisms (GCM) 10K type strain sequencing project: providing services to taxonomists for standard genome sequencing and annotation.</title>
        <authorList>
            <consortium name="The Broad Institute Genomics Platform"/>
            <consortium name="The Broad Institute Genome Sequencing Center for Infectious Disease"/>
            <person name="Wu L."/>
            <person name="Ma J."/>
        </authorList>
    </citation>
    <scope>NUCLEOTIDE SEQUENCE [LARGE SCALE GENOMIC DNA]</scope>
    <source>
        <strain evidence="11">CGMCC 4.7283</strain>
    </source>
</reference>
<evidence type="ECO:0000256" key="2">
    <source>
        <dbReference type="ARBA" id="ARBA00004613"/>
    </source>
</evidence>
<keyword evidence="4" id="KW-0800">Toxin</keyword>
<dbReference type="InterPro" id="IPR006141">
    <property type="entry name" value="Intein_N"/>
</dbReference>
<dbReference type="Gene3D" id="2.150.10.10">
    <property type="entry name" value="Serralysin-like metalloprotease, C-terminal"/>
    <property type="match status" value="2"/>
</dbReference>
<evidence type="ECO:0000256" key="1">
    <source>
        <dbReference type="ARBA" id="ARBA00004370"/>
    </source>
</evidence>
<protein>
    <submittedName>
        <fullName evidence="10">Hint domain-containing protein</fullName>
    </submittedName>
</protein>
<keyword evidence="5" id="KW-0677">Repeat</keyword>
<dbReference type="Pfam" id="PF00353">
    <property type="entry name" value="HemolysinCabind"/>
    <property type="match status" value="2"/>
</dbReference>
<comment type="caution">
    <text evidence="10">The sequence shown here is derived from an EMBL/GenBank/DDBJ whole genome shotgun (WGS) entry which is preliminary data.</text>
</comment>
<gene>
    <name evidence="10" type="ORF">ACFO5X_06680</name>
</gene>
<keyword evidence="11" id="KW-1185">Reference proteome</keyword>
<dbReference type="InterPro" id="IPR028992">
    <property type="entry name" value="Hedgehog/Intein_dom"/>
</dbReference>
<evidence type="ECO:0000313" key="10">
    <source>
        <dbReference type="EMBL" id="MFC4668233.1"/>
    </source>
</evidence>
<dbReference type="InterPro" id="IPR003995">
    <property type="entry name" value="RTX_toxin_determinant-A"/>
</dbReference>
<evidence type="ECO:0000256" key="3">
    <source>
        <dbReference type="ARBA" id="ARBA00022525"/>
    </source>
</evidence>
<keyword evidence="3" id="KW-0964">Secreted</keyword>
<proteinExistence type="predicted"/>
<dbReference type="Proteomes" id="UP001595973">
    <property type="component" value="Unassembled WGS sequence"/>
</dbReference>
<dbReference type="Gene3D" id="2.170.16.10">
    <property type="entry name" value="Hedgehog/Intein (Hint) domain"/>
    <property type="match status" value="1"/>
</dbReference>
<dbReference type="SUPFAM" id="SSF49899">
    <property type="entry name" value="Concanavalin A-like lectins/glucanases"/>
    <property type="match status" value="1"/>
</dbReference>
<dbReference type="PANTHER" id="PTHR38340:SF1">
    <property type="entry name" value="S-LAYER PROTEIN"/>
    <property type="match status" value="1"/>
</dbReference>
<dbReference type="Pfam" id="PF13403">
    <property type="entry name" value="Hint_2"/>
    <property type="match status" value="1"/>
</dbReference>
<dbReference type="SUPFAM" id="SSF51120">
    <property type="entry name" value="beta-Roll"/>
    <property type="match status" value="2"/>
</dbReference>